<evidence type="ECO:0000256" key="8">
    <source>
        <dbReference type="ARBA" id="ARBA00023065"/>
    </source>
</evidence>
<evidence type="ECO:0000256" key="10">
    <source>
        <dbReference type="ARBA" id="ARBA00023310"/>
    </source>
</evidence>
<dbReference type="RefSeq" id="WP_184677931.1">
    <property type="nucleotide sequence ID" value="NZ_JACHGY010000001.1"/>
</dbReference>
<dbReference type="GO" id="GO:0046933">
    <property type="term" value="F:proton-transporting ATP synthase activity, rotational mechanism"/>
    <property type="evidence" value="ECO:0007669"/>
    <property type="project" value="UniProtKB-UniRule"/>
</dbReference>
<dbReference type="PANTHER" id="PTHR33445:SF1">
    <property type="entry name" value="ATP SYNTHASE SUBUNIT B"/>
    <property type="match status" value="1"/>
</dbReference>
<dbReference type="InterPro" id="IPR050059">
    <property type="entry name" value="ATP_synthase_B_chain"/>
</dbReference>
<dbReference type="InterPro" id="IPR005864">
    <property type="entry name" value="ATP_synth_F0_bsu_bac"/>
</dbReference>
<comment type="subunit">
    <text evidence="13">F-type ATPases have 2 components, F(1) - the catalytic core - and F(0) - the membrane proton channel. F(1) has five subunits: alpha(3), beta(3), gamma(1), delta(1), epsilon(1). F(0) has four main subunits: a(1), b(2) and c(10-14). The alpha and beta chains form an alternating ring which encloses part of the gamma chain. F(1) is attached to F(0) by a central stalk formed by the gamma and epsilon chains, while a peripheral stalk is formed by the delta and b chains.</text>
</comment>
<evidence type="ECO:0000256" key="12">
    <source>
        <dbReference type="ARBA" id="ARBA00025614"/>
    </source>
</evidence>
<keyword evidence="8 15" id="KW-0406">Ion transport</keyword>
<keyword evidence="18" id="KW-0732">Signal</keyword>
<evidence type="ECO:0000256" key="13">
    <source>
        <dbReference type="ARBA" id="ARBA00026054"/>
    </source>
</evidence>
<feature type="chain" id="PRO_5030613209" description="ATP synthase subunit b" evidence="18">
    <location>
        <begin position="21"/>
        <end position="192"/>
    </location>
</feature>
<evidence type="ECO:0000256" key="2">
    <source>
        <dbReference type="ARBA" id="ARBA00022448"/>
    </source>
</evidence>
<comment type="subunit">
    <text evidence="15">F-type ATPases have 2 components, F(1) - the catalytic core - and F(0) - the membrane proton channel. F(1) has five subunits: alpha(3), beta(3), gamma(1), delta(1), epsilon(1). F(0) has three main subunits: a(1), b(2) and c(10-14). The alpha and beta chains form an alternating ring which encloses part of the gamma chain. F(1) is attached to F(0) by a central stalk formed by the gamma and epsilon chains, while a peripheral stalk is formed by the delta and b chains.</text>
</comment>
<sequence>MTRHLIALIAVLAAPSFALAAGDSGRGLMDIVWTEMLFTIIVFGIFFTVLSTVVWPKILGGLQAREDKQRNDLVSAEKAKKEAEAALAEYNEKLAEARKEAQSIVAEARTAAQQAANADKAKIEAEVASMKASAKADIAAAREAALADIYTQAASLSTTIAGKILKREINEGDQQGLVNESIEQFKNSANSN</sequence>
<feature type="transmembrane region" description="Helical" evidence="15">
    <location>
        <begin position="36"/>
        <end position="55"/>
    </location>
</feature>
<keyword evidence="6 15" id="KW-0375">Hydrogen ion transport</keyword>
<name>A0A7X0LLX2_9BACT</name>
<evidence type="ECO:0000256" key="18">
    <source>
        <dbReference type="SAM" id="SignalP"/>
    </source>
</evidence>
<dbReference type="PANTHER" id="PTHR33445">
    <property type="entry name" value="ATP SYNTHASE SUBUNIT B', CHLOROPLASTIC"/>
    <property type="match status" value="1"/>
</dbReference>
<evidence type="ECO:0000256" key="9">
    <source>
        <dbReference type="ARBA" id="ARBA00023136"/>
    </source>
</evidence>
<keyword evidence="17" id="KW-0175">Coiled coil</keyword>
<protein>
    <recommendedName>
        <fullName evidence="15">ATP synthase subunit b</fullName>
    </recommendedName>
    <alternativeName>
        <fullName evidence="15">ATP synthase F(0) sector subunit b</fullName>
    </alternativeName>
    <alternativeName>
        <fullName evidence="15">ATPase subunit I</fullName>
    </alternativeName>
    <alternativeName>
        <fullName evidence="15">F-type ATPase subunit b</fullName>
        <shortName evidence="15">F-ATPase subunit b</shortName>
    </alternativeName>
</protein>
<reference evidence="19 20" key="1">
    <citation type="submission" date="2020-08" db="EMBL/GenBank/DDBJ databases">
        <title>Genomic Encyclopedia of Type Strains, Phase IV (KMG-IV): sequencing the most valuable type-strain genomes for metagenomic binning, comparative biology and taxonomic classification.</title>
        <authorList>
            <person name="Goeker M."/>
        </authorList>
    </citation>
    <scope>NUCLEOTIDE SEQUENCE [LARGE SCALE GENOMIC DNA]</scope>
    <source>
        <strain evidence="19 20">DSM 103725</strain>
    </source>
</reference>
<dbReference type="Pfam" id="PF00430">
    <property type="entry name" value="ATP-synt_B"/>
    <property type="match status" value="1"/>
</dbReference>
<comment type="function">
    <text evidence="11 15">F(1)F(0) ATP synthase produces ATP from ADP in the presence of a proton or sodium gradient. F-type ATPases consist of two structural domains, F(1) containing the extramembraneous catalytic core and F(0) containing the membrane proton channel, linked together by a central stalk and a peripheral stalk. During catalysis, ATP synthesis in the catalytic domain of F(1) is coupled via a rotary mechanism of the central stalk subunits to proton translocation.</text>
</comment>
<comment type="caution">
    <text evidence="19">The sequence shown here is derived from an EMBL/GenBank/DDBJ whole genome shotgun (WGS) entry which is preliminary data.</text>
</comment>
<dbReference type="Gene3D" id="6.10.250.1580">
    <property type="match status" value="1"/>
</dbReference>
<evidence type="ECO:0000256" key="3">
    <source>
        <dbReference type="ARBA" id="ARBA00022475"/>
    </source>
</evidence>
<evidence type="ECO:0000256" key="7">
    <source>
        <dbReference type="ARBA" id="ARBA00022989"/>
    </source>
</evidence>
<evidence type="ECO:0000313" key="19">
    <source>
        <dbReference type="EMBL" id="MBB6430413.1"/>
    </source>
</evidence>
<accession>A0A7X0LLX2</accession>
<keyword evidence="2 15" id="KW-0813">Transport</keyword>
<proteinExistence type="inferred from homology"/>
<comment type="function">
    <text evidence="12">Component of the F(0) channel, it forms part of the peripheral stalk, linking F(1) to F(0). The b'-subunit is a diverged and duplicated form of b found in plants and photosynthetic bacteria.</text>
</comment>
<evidence type="ECO:0000256" key="1">
    <source>
        <dbReference type="ARBA" id="ARBA00005513"/>
    </source>
</evidence>
<keyword evidence="4 15" id="KW-0138">CF(0)</keyword>
<dbReference type="GO" id="GO:0046961">
    <property type="term" value="F:proton-transporting ATPase activity, rotational mechanism"/>
    <property type="evidence" value="ECO:0007669"/>
    <property type="project" value="TreeGrafter"/>
</dbReference>
<keyword evidence="10 15" id="KW-0066">ATP synthesis</keyword>
<evidence type="ECO:0000256" key="17">
    <source>
        <dbReference type="SAM" id="Coils"/>
    </source>
</evidence>
<dbReference type="GO" id="GO:0012505">
    <property type="term" value="C:endomembrane system"/>
    <property type="evidence" value="ECO:0007669"/>
    <property type="project" value="UniProtKB-SubCell"/>
</dbReference>
<evidence type="ECO:0000256" key="14">
    <source>
        <dbReference type="ARBA" id="ARBA00037847"/>
    </source>
</evidence>
<keyword evidence="20" id="KW-1185">Reference proteome</keyword>
<comment type="subcellular location">
    <subcellularLocation>
        <location evidence="15">Cell membrane</location>
        <topology evidence="15">Single-pass membrane protein</topology>
    </subcellularLocation>
    <subcellularLocation>
        <location evidence="14">Endomembrane system</location>
        <topology evidence="14">Single-pass membrane protein</topology>
    </subcellularLocation>
</comment>
<feature type="coiled-coil region" evidence="17">
    <location>
        <begin position="66"/>
        <end position="114"/>
    </location>
</feature>
<feature type="signal peptide" evidence="18">
    <location>
        <begin position="1"/>
        <end position="20"/>
    </location>
</feature>
<organism evidence="19 20">
    <name type="scientific">Algisphaera agarilytica</name>
    <dbReference type="NCBI Taxonomy" id="1385975"/>
    <lineage>
        <taxon>Bacteria</taxon>
        <taxon>Pseudomonadati</taxon>
        <taxon>Planctomycetota</taxon>
        <taxon>Phycisphaerae</taxon>
        <taxon>Phycisphaerales</taxon>
        <taxon>Phycisphaeraceae</taxon>
        <taxon>Algisphaera</taxon>
    </lineage>
</organism>
<keyword evidence="3 15" id="KW-1003">Cell membrane</keyword>
<keyword evidence="9 15" id="KW-0472">Membrane</keyword>
<keyword evidence="7 15" id="KW-1133">Transmembrane helix</keyword>
<evidence type="ECO:0000313" key="20">
    <source>
        <dbReference type="Proteomes" id="UP000541810"/>
    </source>
</evidence>
<comment type="similarity">
    <text evidence="1 15 16">Belongs to the ATPase B chain family.</text>
</comment>
<evidence type="ECO:0000256" key="6">
    <source>
        <dbReference type="ARBA" id="ARBA00022781"/>
    </source>
</evidence>
<keyword evidence="5 15" id="KW-0812">Transmembrane</keyword>
<evidence type="ECO:0000256" key="16">
    <source>
        <dbReference type="RuleBase" id="RU003848"/>
    </source>
</evidence>
<gene>
    <name evidence="15" type="primary">atpF</name>
    <name evidence="19" type="ORF">HNQ40_002219</name>
</gene>
<dbReference type="NCBIfam" id="TIGR01144">
    <property type="entry name" value="ATP_synt_b"/>
    <property type="match status" value="1"/>
</dbReference>
<evidence type="ECO:0000256" key="15">
    <source>
        <dbReference type="HAMAP-Rule" id="MF_01398"/>
    </source>
</evidence>
<evidence type="ECO:0000256" key="11">
    <source>
        <dbReference type="ARBA" id="ARBA00025198"/>
    </source>
</evidence>
<dbReference type="InterPro" id="IPR002146">
    <property type="entry name" value="ATP_synth_b/b'su_bac/chlpt"/>
</dbReference>
<evidence type="ECO:0000256" key="4">
    <source>
        <dbReference type="ARBA" id="ARBA00022547"/>
    </source>
</evidence>
<dbReference type="CDD" id="cd06503">
    <property type="entry name" value="ATP-synt_Fo_b"/>
    <property type="match status" value="1"/>
</dbReference>
<dbReference type="GO" id="GO:0045259">
    <property type="term" value="C:proton-transporting ATP synthase complex"/>
    <property type="evidence" value="ECO:0007669"/>
    <property type="project" value="UniProtKB-KW"/>
</dbReference>
<dbReference type="HAMAP" id="MF_01398">
    <property type="entry name" value="ATP_synth_b_bprime"/>
    <property type="match status" value="1"/>
</dbReference>
<dbReference type="AlphaFoldDB" id="A0A7X0LLX2"/>
<dbReference type="EMBL" id="JACHGY010000001">
    <property type="protein sequence ID" value="MBB6430413.1"/>
    <property type="molecule type" value="Genomic_DNA"/>
</dbReference>
<dbReference type="GO" id="GO:0005886">
    <property type="term" value="C:plasma membrane"/>
    <property type="evidence" value="ECO:0007669"/>
    <property type="project" value="UniProtKB-SubCell"/>
</dbReference>
<evidence type="ECO:0000256" key="5">
    <source>
        <dbReference type="ARBA" id="ARBA00022692"/>
    </source>
</evidence>
<dbReference type="Proteomes" id="UP000541810">
    <property type="component" value="Unassembled WGS sequence"/>
</dbReference>